<dbReference type="InterPro" id="IPR035895">
    <property type="entry name" value="HPr-like_sf"/>
</dbReference>
<dbReference type="Gene3D" id="3.30.1340.10">
    <property type="entry name" value="HPr-like"/>
    <property type="match status" value="1"/>
</dbReference>
<dbReference type="RefSeq" id="WP_019376100.1">
    <property type="nucleotide sequence ID" value="NZ_CP017962.1"/>
</dbReference>
<gene>
    <name evidence="1" type="ORF">BME96_11670</name>
    <name evidence="2" type="ORF">IC602_17325</name>
</gene>
<dbReference type="EMBL" id="JACWEZ010000017">
    <property type="protein sequence ID" value="MBD1224376.1"/>
    <property type="molecule type" value="Genomic_DNA"/>
</dbReference>
<evidence type="ECO:0000313" key="3">
    <source>
        <dbReference type="Proteomes" id="UP000182945"/>
    </source>
</evidence>
<evidence type="ECO:0000313" key="1">
    <source>
        <dbReference type="EMBL" id="APC48808.1"/>
    </source>
</evidence>
<dbReference type="Proteomes" id="UP000182945">
    <property type="component" value="Chromosome"/>
</dbReference>
<name>A0AAC9J0C0_VIRHA</name>
<reference evidence="1 3" key="1">
    <citation type="submission" date="2016-11" db="EMBL/GenBank/DDBJ databases">
        <title>Complete genome sequencing of Virgibacillus halodenitrificans PDB-F2.</title>
        <authorList>
            <person name="Sun Z."/>
            <person name="Zhou Y."/>
            <person name="Li H."/>
        </authorList>
    </citation>
    <scope>NUCLEOTIDE SEQUENCE [LARGE SCALE GENOMIC DNA]</scope>
    <source>
        <strain evidence="1 3">PDB-F2</strain>
    </source>
</reference>
<dbReference type="GeneID" id="71515059"/>
<evidence type="ECO:0000313" key="4">
    <source>
        <dbReference type="Proteomes" id="UP000621631"/>
    </source>
</evidence>
<accession>A0AAC9J0C0</accession>
<keyword evidence="4" id="KW-1185">Reference proteome</keyword>
<proteinExistence type="predicted"/>
<dbReference type="KEGG" id="vhl:BME96_11670"/>
<dbReference type="EMBL" id="CP017962">
    <property type="protein sequence ID" value="APC48808.1"/>
    <property type="molecule type" value="Genomic_DNA"/>
</dbReference>
<dbReference type="SUPFAM" id="SSF55594">
    <property type="entry name" value="HPr-like"/>
    <property type="match status" value="1"/>
</dbReference>
<dbReference type="AlphaFoldDB" id="A0AAC9J0C0"/>
<evidence type="ECO:0000313" key="2">
    <source>
        <dbReference type="EMBL" id="MBD1224376.1"/>
    </source>
</evidence>
<sequence>MNEISSYQIYLNNKIPTKDIIRIHQLAVESSYNIYLYRDSAIADARNLPKLISFFFLSSKKKSIKLIIDGEDAKNCYKEIKQILDNHIEAQLRAEHKVYNNQSIVV</sequence>
<protein>
    <submittedName>
        <fullName evidence="1">Uncharacterized protein</fullName>
    </submittedName>
</protein>
<reference evidence="2 4" key="2">
    <citation type="submission" date="2020-09" db="EMBL/GenBank/DDBJ databases">
        <title>Draft Genome Sequences of Oil-Oxidizing Bacteria Halomonas titanicae, Marinobacter lutaoensis, and Virgibacillus halodenitrificans Isolated from Highly Saline Environments.</title>
        <authorList>
            <person name="Grouzdev D.S."/>
            <person name="Sokolova D.S."/>
            <person name="Semenova E.M."/>
            <person name="Borzenkov I.A."/>
            <person name="Bidzhieva S.K."/>
            <person name="Poltaraus A.B."/>
            <person name="Nazina T.N."/>
        </authorList>
    </citation>
    <scope>NUCLEOTIDE SEQUENCE [LARGE SCALE GENOMIC DNA]</scope>
    <source>
        <strain evidence="2 4">VKM B-3472D</strain>
    </source>
</reference>
<dbReference type="Proteomes" id="UP000621631">
    <property type="component" value="Unassembled WGS sequence"/>
</dbReference>
<organism evidence="1 3">
    <name type="scientific">Virgibacillus halodenitrificans</name>
    <name type="common">Bacillus halodenitrificans</name>
    <dbReference type="NCBI Taxonomy" id="1482"/>
    <lineage>
        <taxon>Bacteria</taxon>
        <taxon>Bacillati</taxon>
        <taxon>Bacillota</taxon>
        <taxon>Bacilli</taxon>
        <taxon>Bacillales</taxon>
        <taxon>Bacillaceae</taxon>
        <taxon>Virgibacillus</taxon>
    </lineage>
</organism>